<dbReference type="AlphaFoldDB" id="A0A9N9IU17"/>
<protein>
    <submittedName>
        <fullName evidence="1">9997_t:CDS:1</fullName>
    </submittedName>
</protein>
<accession>A0A9N9IU17</accession>
<proteinExistence type="predicted"/>
<dbReference type="EMBL" id="CAJVPQ010018585">
    <property type="protein sequence ID" value="CAG8751438.1"/>
    <property type="molecule type" value="Genomic_DNA"/>
</dbReference>
<organism evidence="1 2">
    <name type="scientific">Funneliformis caledonium</name>
    <dbReference type="NCBI Taxonomy" id="1117310"/>
    <lineage>
        <taxon>Eukaryota</taxon>
        <taxon>Fungi</taxon>
        <taxon>Fungi incertae sedis</taxon>
        <taxon>Mucoromycota</taxon>
        <taxon>Glomeromycotina</taxon>
        <taxon>Glomeromycetes</taxon>
        <taxon>Glomerales</taxon>
        <taxon>Glomeraceae</taxon>
        <taxon>Funneliformis</taxon>
    </lineage>
</organism>
<dbReference type="Proteomes" id="UP000789570">
    <property type="component" value="Unassembled WGS sequence"/>
</dbReference>
<evidence type="ECO:0000313" key="2">
    <source>
        <dbReference type="Proteomes" id="UP000789570"/>
    </source>
</evidence>
<feature type="non-terminal residue" evidence="1">
    <location>
        <position position="109"/>
    </location>
</feature>
<comment type="caution">
    <text evidence="1">The sequence shown here is derived from an EMBL/GenBank/DDBJ whole genome shotgun (WGS) entry which is preliminary data.</text>
</comment>
<evidence type="ECO:0000313" key="1">
    <source>
        <dbReference type="EMBL" id="CAG8751438.1"/>
    </source>
</evidence>
<dbReference type="OrthoDB" id="2448427at2759"/>
<name>A0A9N9IU17_9GLOM</name>
<keyword evidence="2" id="KW-1185">Reference proteome</keyword>
<sequence length="109" mass="12792">MKTERLVLIQKKLSQKRKEKEPILIEDKFKNDCELLMNEGEFHSNKVSESDNELALKERSRHACDLLCLSDNASEKISYYDNSKLPEEAPKWSISRSYGDDYQLMIYSN</sequence>
<reference evidence="1" key="1">
    <citation type="submission" date="2021-06" db="EMBL/GenBank/DDBJ databases">
        <authorList>
            <person name="Kallberg Y."/>
            <person name="Tangrot J."/>
            <person name="Rosling A."/>
        </authorList>
    </citation>
    <scope>NUCLEOTIDE SEQUENCE</scope>
    <source>
        <strain evidence="1">UK204</strain>
    </source>
</reference>
<gene>
    <name evidence="1" type="ORF">FCALED_LOCUS16342</name>
</gene>